<evidence type="ECO:0000259" key="2">
    <source>
        <dbReference type="Pfam" id="PF06970"/>
    </source>
</evidence>
<proteinExistence type="predicted"/>
<sequence length="373" mass="43544">MPTNGFYNVNEVYTEKFYQLPQWLFTNEKYKDLSNNARIAYALLKDRNRYSIKNHWFDADGNIYFIFTNKTLADMLNVTERTITSVKKELVTHRLLYIKKMGFDNKIKQNLPSRLYLLKPVLSAEEVYNNMIQEEASALQPRGQENISSPAQVPPALQPRGQENISSPKNEASALQPRGQENISLYLENNNLDTNKIHKDTQLDFSSKEYSTKEINEQNRDLIKHAKEYYTQTDTNDKVILNSKALNLLAMWVRTPQELNRVVRIILNARNSVLTQLQEKGAKNAEYILRIDGNQQQDPEELKALKELGIETDKLQNEITNTLRRVLNAMRRMSDNGTDFNTENYLFGAFKRMFADYAEKVIEKREKLQIEWN</sequence>
<reference evidence="4" key="1">
    <citation type="submission" date="2017-04" db="EMBL/GenBank/DDBJ databases">
        <title>Function of individual gut microbiota members based on whole genome sequencing of pure cultures obtained from chicken caecum.</title>
        <authorList>
            <person name="Medvecky M."/>
            <person name="Cejkova D."/>
            <person name="Polansky O."/>
            <person name="Karasova D."/>
            <person name="Kubasova T."/>
            <person name="Cizek A."/>
            <person name="Rychlik I."/>
        </authorList>
    </citation>
    <scope>NUCLEOTIDE SEQUENCE [LARGE SCALE GENOMIC DNA]</scope>
    <source>
        <strain evidence="4">An101</strain>
    </source>
</reference>
<dbReference type="InterPro" id="IPR036388">
    <property type="entry name" value="WH-like_DNA-bd_sf"/>
</dbReference>
<evidence type="ECO:0000256" key="1">
    <source>
        <dbReference type="SAM" id="MobiDB-lite"/>
    </source>
</evidence>
<dbReference type="Gene3D" id="1.10.10.10">
    <property type="entry name" value="Winged helix-like DNA-binding domain superfamily/Winged helix DNA-binding domain"/>
    <property type="match status" value="1"/>
</dbReference>
<feature type="domain" description="Replication initiator A N-terminal" evidence="2">
    <location>
        <begin position="16"/>
        <end position="90"/>
    </location>
</feature>
<accession>A0A1Y4VWM1</accession>
<name>A0A1Y4VWM1_9LACO</name>
<feature type="region of interest" description="Disordered" evidence="1">
    <location>
        <begin position="138"/>
        <end position="177"/>
    </location>
</feature>
<dbReference type="EMBL" id="NFLZ01000037">
    <property type="protein sequence ID" value="OUQ74517.1"/>
    <property type="molecule type" value="Genomic_DNA"/>
</dbReference>
<evidence type="ECO:0000313" key="3">
    <source>
        <dbReference type="EMBL" id="OUQ74517.1"/>
    </source>
</evidence>
<dbReference type="RefSeq" id="WP_087301181.1">
    <property type="nucleotide sequence ID" value="NZ_JAUDEE010000039.1"/>
</dbReference>
<protein>
    <recommendedName>
        <fullName evidence="2">Replication initiator A N-terminal domain-containing protein</fullName>
    </recommendedName>
</protein>
<feature type="compositionally biased region" description="Polar residues" evidence="1">
    <location>
        <begin position="161"/>
        <end position="170"/>
    </location>
</feature>
<dbReference type="InterPro" id="IPR010724">
    <property type="entry name" value="RepA_N"/>
</dbReference>
<comment type="caution">
    <text evidence="3">The sequence shown here is derived from an EMBL/GenBank/DDBJ whole genome shotgun (WGS) entry which is preliminary data.</text>
</comment>
<dbReference type="AlphaFoldDB" id="A0A1Y4VWM1"/>
<dbReference type="Pfam" id="PF06970">
    <property type="entry name" value="RepA_N"/>
    <property type="match status" value="1"/>
</dbReference>
<dbReference type="Proteomes" id="UP000195859">
    <property type="component" value="Unassembled WGS sequence"/>
</dbReference>
<organism evidence="3 4">
    <name type="scientific">Lactobacillus gallinarum</name>
    <dbReference type="NCBI Taxonomy" id="52242"/>
    <lineage>
        <taxon>Bacteria</taxon>
        <taxon>Bacillati</taxon>
        <taxon>Bacillota</taxon>
        <taxon>Bacilli</taxon>
        <taxon>Lactobacillales</taxon>
        <taxon>Lactobacillaceae</taxon>
        <taxon>Lactobacillus</taxon>
    </lineage>
</organism>
<gene>
    <name evidence="3" type="ORF">B5E44_09540</name>
</gene>
<evidence type="ECO:0000313" key="4">
    <source>
        <dbReference type="Proteomes" id="UP000195859"/>
    </source>
</evidence>